<dbReference type="Pfam" id="PF00196">
    <property type="entry name" value="GerE"/>
    <property type="match status" value="1"/>
</dbReference>
<dbReference type="GO" id="GO:0003677">
    <property type="term" value="F:DNA binding"/>
    <property type="evidence" value="ECO:0007669"/>
    <property type="project" value="UniProtKB-KW"/>
</dbReference>
<dbReference type="PROSITE" id="PS50043">
    <property type="entry name" value="HTH_LUXR_2"/>
    <property type="match status" value="1"/>
</dbReference>
<dbReference type="InterPro" id="IPR036388">
    <property type="entry name" value="WH-like_DNA-bd_sf"/>
</dbReference>
<dbReference type="GO" id="GO:0000160">
    <property type="term" value="P:phosphorelay signal transduction system"/>
    <property type="evidence" value="ECO:0007669"/>
    <property type="project" value="InterPro"/>
</dbReference>
<feature type="modified residue" description="4-aspartylphosphate" evidence="4">
    <location>
        <position position="57"/>
    </location>
</feature>
<evidence type="ECO:0000259" key="5">
    <source>
        <dbReference type="PROSITE" id="PS50043"/>
    </source>
</evidence>
<name>A0A318KFP3_9NEIS</name>
<dbReference type="PROSITE" id="PS00622">
    <property type="entry name" value="HTH_LUXR_1"/>
    <property type="match status" value="1"/>
</dbReference>
<dbReference type="CDD" id="cd17537">
    <property type="entry name" value="REC_FixJ"/>
    <property type="match status" value="1"/>
</dbReference>
<dbReference type="SMART" id="SM00448">
    <property type="entry name" value="REC"/>
    <property type="match status" value="1"/>
</dbReference>
<evidence type="ECO:0000259" key="6">
    <source>
        <dbReference type="PROSITE" id="PS50110"/>
    </source>
</evidence>
<feature type="domain" description="HTH luxR-type" evidence="5">
    <location>
        <begin position="138"/>
        <end position="203"/>
    </location>
</feature>
<gene>
    <name evidence="7" type="ORF">DFR34_12023</name>
</gene>
<dbReference type="CDD" id="cd06170">
    <property type="entry name" value="LuxR_C_like"/>
    <property type="match status" value="1"/>
</dbReference>
<reference evidence="7 8" key="1">
    <citation type="submission" date="2018-05" db="EMBL/GenBank/DDBJ databases">
        <title>Genomic Encyclopedia of Type Strains, Phase IV (KMG-IV): sequencing the most valuable type-strain genomes for metagenomic binning, comparative biology and taxonomic classification.</title>
        <authorList>
            <person name="Goeker M."/>
        </authorList>
    </citation>
    <scope>NUCLEOTIDE SEQUENCE [LARGE SCALE GENOMIC DNA]</scope>
    <source>
        <strain evidence="7 8">DSM 29661</strain>
    </source>
</reference>
<dbReference type="PANTHER" id="PTHR44688">
    <property type="entry name" value="DNA-BINDING TRANSCRIPTIONAL ACTIVATOR DEVR_DOSR"/>
    <property type="match status" value="1"/>
</dbReference>
<keyword evidence="2" id="KW-0238">DNA-binding</keyword>
<dbReference type="Pfam" id="PF00072">
    <property type="entry name" value="Response_reg"/>
    <property type="match status" value="1"/>
</dbReference>
<proteinExistence type="predicted"/>
<dbReference type="Proteomes" id="UP000247555">
    <property type="component" value="Unassembled WGS sequence"/>
</dbReference>
<dbReference type="PRINTS" id="PR00038">
    <property type="entry name" value="HTHLUXR"/>
</dbReference>
<evidence type="ECO:0000256" key="2">
    <source>
        <dbReference type="ARBA" id="ARBA00023125"/>
    </source>
</evidence>
<dbReference type="OrthoDB" id="9802186at2"/>
<dbReference type="GO" id="GO:0006355">
    <property type="term" value="P:regulation of DNA-templated transcription"/>
    <property type="evidence" value="ECO:0007669"/>
    <property type="project" value="InterPro"/>
</dbReference>
<keyword evidence="8" id="KW-1185">Reference proteome</keyword>
<dbReference type="InterPro" id="IPR011006">
    <property type="entry name" value="CheY-like_superfamily"/>
</dbReference>
<feature type="domain" description="Response regulatory" evidence="6">
    <location>
        <begin position="6"/>
        <end position="122"/>
    </location>
</feature>
<dbReference type="RefSeq" id="WP_110391571.1">
    <property type="nucleotide sequence ID" value="NZ_QJKI01000020.1"/>
</dbReference>
<sequence>MNTAPHVHVIDDEAPFLRSVLFLLESAGWPASGHDSAEAFLAADPPFPPGGGCLVADIRMPRVSGLELQRRLQAAGSPFPLIFVTGHGDVELAVEAMKAGAVDFLQKPFRDQPFLDAIERAVELSRAHHAASQRSQEARAILTRLSPRETEVARWLALGWANKAIARQLAISEHTVHVHRQHIMDKTDAGSPADLARLILRADPAGLDEAGVAAD</sequence>
<evidence type="ECO:0000313" key="8">
    <source>
        <dbReference type="Proteomes" id="UP000247555"/>
    </source>
</evidence>
<keyword evidence="3" id="KW-0804">Transcription</keyword>
<dbReference type="PANTHER" id="PTHR44688:SF16">
    <property type="entry name" value="DNA-BINDING TRANSCRIPTIONAL ACTIVATOR DEVR_DOSR"/>
    <property type="match status" value="1"/>
</dbReference>
<dbReference type="InterPro" id="IPR001789">
    <property type="entry name" value="Sig_transdc_resp-reg_receiver"/>
</dbReference>
<dbReference type="SUPFAM" id="SSF46894">
    <property type="entry name" value="C-terminal effector domain of the bipartite response regulators"/>
    <property type="match status" value="1"/>
</dbReference>
<dbReference type="SUPFAM" id="SSF52172">
    <property type="entry name" value="CheY-like"/>
    <property type="match status" value="1"/>
</dbReference>
<evidence type="ECO:0000256" key="3">
    <source>
        <dbReference type="ARBA" id="ARBA00023163"/>
    </source>
</evidence>
<dbReference type="SMART" id="SM00421">
    <property type="entry name" value="HTH_LUXR"/>
    <property type="match status" value="1"/>
</dbReference>
<dbReference type="AlphaFoldDB" id="A0A318KFP3"/>
<protein>
    <submittedName>
        <fullName evidence="7">LuxR family two component transcriptional regulator</fullName>
    </submittedName>
</protein>
<organism evidence="7 8">
    <name type="scientific">Rivihabitans pingtungensis</name>
    <dbReference type="NCBI Taxonomy" id="1054498"/>
    <lineage>
        <taxon>Bacteria</taxon>
        <taxon>Pseudomonadati</taxon>
        <taxon>Pseudomonadota</taxon>
        <taxon>Betaproteobacteria</taxon>
        <taxon>Neisseriales</taxon>
        <taxon>Aquaspirillaceae</taxon>
        <taxon>Rivihabitans</taxon>
    </lineage>
</organism>
<keyword evidence="4" id="KW-0597">Phosphoprotein</keyword>
<dbReference type="Gene3D" id="3.40.50.2300">
    <property type="match status" value="1"/>
</dbReference>
<keyword evidence="1" id="KW-0805">Transcription regulation</keyword>
<dbReference type="Gene3D" id="1.10.10.10">
    <property type="entry name" value="Winged helix-like DNA-binding domain superfamily/Winged helix DNA-binding domain"/>
    <property type="match status" value="1"/>
</dbReference>
<dbReference type="InterPro" id="IPR000792">
    <property type="entry name" value="Tscrpt_reg_LuxR_C"/>
</dbReference>
<accession>A0A318KFP3</accession>
<dbReference type="InterPro" id="IPR016032">
    <property type="entry name" value="Sig_transdc_resp-reg_C-effctor"/>
</dbReference>
<evidence type="ECO:0000313" key="7">
    <source>
        <dbReference type="EMBL" id="PXX76964.1"/>
    </source>
</evidence>
<evidence type="ECO:0000256" key="4">
    <source>
        <dbReference type="PROSITE-ProRule" id="PRU00169"/>
    </source>
</evidence>
<dbReference type="PROSITE" id="PS50110">
    <property type="entry name" value="RESPONSE_REGULATORY"/>
    <property type="match status" value="1"/>
</dbReference>
<dbReference type="EMBL" id="QJKI01000020">
    <property type="protein sequence ID" value="PXX76964.1"/>
    <property type="molecule type" value="Genomic_DNA"/>
</dbReference>
<evidence type="ECO:0000256" key="1">
    <source>
        <dbReference type="ARBA" id="ARBA00023015"/>
    </source>
</evidence>
<comment type="caution">
    <text evidence="7">The sequence shown here is derived from an EMBL/GenBank/DDBJ whole genome shotgun (WGS) entry which is preliminary data.</text>
</comment>